<dbReference type="Proteomes" id="UP000191931">
    <property type="component" value="Unassembled WGS sequence"/>
</dbReference>
<gene>
    <name evidence="1" type="ORF">MTBBW1_1690003</name>
</gene>
<protein>
    <submittedName>
        <fullName evidence="1">Uncharacterized protein</fullName>
    </submittedName>
</protein>
<organism evidence="1 2">
    <name type="scientific">Desulfamplus magnetovallimortis</name>
    <dbReference type="NCBI Taxonomy" id="1246637"/>
    <lineage>
        <taxon>Bacteria</taxon>
        <taxon>Pseudomonadati</taxon>
        <taxon>Thermodesulfobacteriota</taxon>
        <taxon>Desulfobacteria</taxon>
        <taxon>Desulfobacterales</taxon>
        <taxon>Desulfobacteraceae</taxon>
        <taxon>Desulfamplus</taxon>
    </lineage>
</organism>
<dbReference type="AlphaFoldDB" id="A0A1W1H9N8"/>
<proteinExistence type="predicted"/>
<name>A0A1W1H9N8_9BACT</name>
<evidence type="ECO:0000313" key="1">
    <source>
        <dbReference type="EMBL" id="SLM29159.1"/>
    </source>
</evidence>
<accession>A0A1W1H9N8</accession>
<evidence type="ECO:0000313" key="2">
    <source>
        <dbReference type="Proteomes" id="UP000191931"/>
    </source>
</evidence>
<sequence>MGTVFQGYVKDSGIGAFVGYDPPTSKTMLFAKLRRIMEIRNKLAYIQSCLHFNGFLFQ</sequence>
<reference evidence="1 2" key="1">
    <citation type="submission" date="2017-03" db="EMBL/GenBank/DDBJ databases">
        <authorList>
            <person name="Afonso C.L."/>
            <person name="Miller P.J."/>
            <person name="Scott M.A."/>
            <person name="Spackman E."/>
            <person name="Goraichik I."/>
            <person name="Dimitrov K.M."/>
            <person name="Suarez D.L."/>
            <person name="Swayne D.E."/>
        </authorList>
    </citation>
    <scope>NUCLEOTIDE SEQUENCE [LARGE SCALE GENOMIC DNA]</scope>
    <source>
        <strain evidence="1">PRJEB14757</strain>
    </source>
</reference>
<keyword evidence="2" id="KW-1185">Reference proteome</keyword>
<dbReference type="EMBL" id="FWEV01000078">
    <property type="protein sequence ID" value="SLM29159.1"/>
    <property type="molecule type" value="Genomic_DNA"/>
</dbReference>